<evidence type="ECO:0000256" key="2">
    <source>
        <dbReference type="ARBA" id="ARBA00022679"/>
    </source>
</evidence>
<accession>A0ABT3TD63</accession>
<dbReference type="PANTHER" id="PTHR18919">
    <property type="entry name" value="ACETYL-COA C-ACYLTRANSFERASE"/>
    <property type="match status" value="1"/>
</dbReference>
<dbReference type="CDD" id="cd00829">
    <property type="entry name" value="SCP-x_thiolase"/>
    <property type="match status" value="1"/>
</dbReference>
<dbReference type="Gene3D" id="2.40.50.840">
    <property type="match status" value="1"/>
</dbReference>
<dbReference type="PANTHER" id="PTHR18919:SF139">
    <property type="entry name" value="THIOLASE-LIKE PROTEIN TYPE 1 ADDITIONAL C-TERMINAL DOMAIN-CONTAINING PROTEIN"/>
    <property type="match status" value="1"/>
</dbReference>
<dbReference type="Pfam" id="PF22691">
    <property type="entry name" value="Thiolase_C_1"/>
    <property type="match status" value="1"/>
</dbReference>
<name>A0ABT3TD63_9GAMM</name>
<dbReference type="InterPro" id="IPR040771">
    <property type="entry name" value="TLP1_add_C"/>
</dbReference>
<evidence type="ECO:0000256" key="1">
    <source>
        <dbReference type="ARBA" id="ARBA00010982"/>
    </source>
</evidence>
<organism evidence="6 7">
    <name type="scientific">Candidatus Litorirhabdus singularis</name>
    <dbReference type="NCBI Taxonomy" id="2518993"/>
    <lineage>
        <taxon>Bacteria</taxon>
        <taxon>Pseudomonadati</taxon>
        <taxon>Pseudomonadota</taxon>
        <taxon>Gammaproteobacteria</taxon>
        <taxon>Cellvibrionales</taxon>
        <taxon>Halieaceae</taxon>
        <taxon>Candidatus Litorirhabdus</taxon>
    </lineage>
</organism>
<evidence type="ECO:0000313" key="7">
    <source>
        <dbReference type="Proteomes" id="UP001143362"/>
    </source>
</evidence>
<keyword evidence="3" id="KW-0012">Acyltransferase</keyword>
<dbReference type="Pfam" id="PF18313">
    <property type="entry name" value="TLP1_add_C"/>
    <property type="match status" value="1"/>
</dbReference>
<keyword evidence="7" id="KW-1185">Reference proteome</keyword>
<dbReference type="NCBIfam" id="NF006104">
    <property type="entry name" value="PRK08257.1-3"/>
    <property type="match status" value="1"/>
</dbReference>
<evidence type="ECO:0000256" key="3">
    <source>
        <dbReference type="ARBA" id="ARBA00023315"/>
    </source>
</evidence>
<keyword evidence="2" id="KW-0808">Transferase</keyword>
<dbReference type="EMBL" id="SHNN01000001">
    <property type="protein sequence ID" value="MCX2980242.1"/>
    <property type="molecule type" value="Genomic_DNA"/>
</dbReference>
<comment type="similarity">
    <text evidence="1">Belongs to the thiolase-like superfamily. Thiolase family.</text>
</comment>
<dbReference type="Gene3D" id="3.40.47.10">
    <property type="match status" value="1"/>
</dbReference>
<dbReference type="RefSeq" id="WP_279244221.1">
    <property type="nucleotide sequence ID" value="NZ_SHNN01000001.1"/>
</dbReference>
<proteinExistence type="inferred from homology"/>
<dbReference type="InterPro" id="IPR016039">
    <property type="entry name" value="Thiolase-like"/>
</dbReference>
<comment type="caution">
    <text evidence="6">The sequence shown here is derived from an EMBL/GenBank/DDBJ whole genome shotgun (WGS) entry which is preliminary data.</text>
</comment>
<evidence type="ECO:0000259" key="5">
    <source>
        <dbReference type="Pfam" id="PF22691"/>
    </source>
</evidence>
<protein>
    <submittedName>
        <fullName evidence="6">Acetyl-CoA acetyltransferase</fullName>
    </submittedName>
</protein>
<gene>
    <name evidence="6" type="ORF">EYC98_05090</name>
</gene>
<feature type="domain" description="Thiolase C-terminal" evidence="5">
    <location>
        <begin position="287"/>
        <end position="350"/>
    </location>
</feature>
<reference evidence="6" key="1">
    <citation type="submission" date="2019-02" db="EMBL/GenBank/DDBJ databases">
        <authorList>
            <person name="Li S.-H."/>
        </authorList>
    </citation>
    <scope>NUCLEOTIDE SEQUENCE</scope>
    <source>
        <strain evidence="6">IMCC14734</strain>
    </source>
</reference>
<dbReference type="SUPFAM" id="SSF53901">
    <property type="entry name" value="Thiolase-like"/>
    <property type="match status" value="2"/>
</dbReference>
<dbReference type="Proteomes" id="UP001143362">
    <property type="component" value="Unassembled WGS sequence"/>
</dbReference>
<evidence type="ECO:0000259" key="4">
    <source>
        <dbReference type="Pfam" id="PF18313"/>
    </source>
</evidence>
<feature type="domain" description="Thiolase-like protein type 1 additional C-terminal" evidence="4">
    <location>
        <begin position="424"/>
        <end position="500"/>
    </location>
</feature>
<dbReference type="InterPro" id="IPR055140">
    <property type="entry name" value="Thiolase_C_2"/>
</dbReference>
<sequence length="512" mass="55111">MNEARMPVLIGAGQITDKRDPEEASTPVELMAEVARRAAADAGPGEALLQAIDAIAAIGLVVDSPEATSPLKGTYTNVPRTVCNMLGIDPAQQYYTTSGGNTPQYLVNKFAEQIANGEATAVLLTGAEALQTMISRLKKGLDLDAWADDPGVPVQMLGQARDAATPHEVSFGIQTPSVSYPLFENALRGKYGLTLEEHQHRLGELYARFNKVAATNPLSWFPTERSAEEISTPSDSNRYVGFPYTKYLNSIIQVNQGAAVIMTSVAKARELGVSDDRMVYLHGCADANDIWNVSERVNYTSSPAVRTMGQKALAMAGKTIADMDFFDIYSCFPSAVQIACDELGIAHDDSRGLTLTGGLPYFGGPGNNYVMHSIAHMMDRVRANPGKFGLLNANGWFITKHALGIYSTTPLAADWEREDPAAYQQAILDESHPPFTESPSGAATVETYTVLHGRKGVERGLIVGQLADGTRFLAQTPEDAETLQKLKEVDALGMAGTVSQVDGINTFVPRFG</sequence>
<evidence type="ECO:0000313" key="6">
    <source>
        <dbReference type="EMBL" id="MCX2980242.1"/>
    </source>
</evidence>